<evidence type="ECO:0000313" key="2">
    <source>
        <dbReference type="EMBL" id="SER26054.1"/>
    </source>
</evidence>
<organism evidence="2 3">
    <name type="scientific">Natrinema salaciae</name>
    <dbReference type="NCBI Taxonomy" id="1186196"/>
    <lineage>
        <taxon>Archaea</taxon>
        <taxon>Methanobacteriati</taxon>
        <taxon>Methanobacteriota</taxon>
        <taxon>Stenosarchaea group</taxon>
        <taxon>Halobacteria</taxon>
        <taxon>Halobacteriales</taxon>
        <taxon>Natrialbaceae</taxon>
        <taxon>Natrinema</taxon>
    </lineage>
</organism>
<name>A0A1H9MQR1_9EURY</name>
<accession>A0A1H9MQR1</accession>
<dbReference type="EMBL" id="FOFD01000004">
    <property type="protein sequence ID" value="SER26054.1"/>
    <property type="molecule type" value="Genomic_DNA"/>
</dbReference>
<proteinExistence type="predicted"/>
<reference evidence="3" key="1">
    <citation type="submission" date="2016-10" db="EMBL/GenBank/DDBJ databases">
        <authorList>
            <person name="Varghese N."/>
            <person name="Submissions S."/>
        </authorList>
    </citation>
    <scope>NUCLEOTIDE SEQUENCE [LARGE SCALE GENOMIC DNA]</scope>
    <source>
        <strain evidence="3">DSM 25055</strain>
    </source>
</reference>
<feature type="transmembrane region" description="Helical" evidence="1">
    <location>
        <begin position="64"/>
        <end position="81"/>
    </location>
</feature>
<gene>
    <name evidence="2" type="ORF">SAMN04489841_3460</name>
</gene>
<sequence length="122" mass="12440">MALASPIASAVVFVVSLLIGALGIYAGARVIVGRGDYDHAIVTALIGAIVWAVVGFLVGWIPLLGPLLVLAAYIGVINWRYPGDWTAAAMIGLVAWVTVLIALYVLAVLGITGFGAVGVPGV</sequence>
<evidence type="ECO:0000256" key="1">
    <source>
        <dbReference type="SAM" id="Phobius"/>
    </source>
</evidence>
<feature type="transmembrane region" description="Helical" evidence="1">
    <location>
        <begin position="6"/>
        <end position="28"/>
    </location>
</feature>
<keyword evidence="1" id="KW-0812">Transmembrane</keyword>
<keyword evidence="1" id="KW-1133">Transmembrane helix</keyword>
<keyword evidence="1" id="KW-0472">Membrane</keyword>
<protein>
    <submittedName>
        <fullName evidence="2">Uncharacterized protein</fullName>
    </submittedName>
</protein>
<dbReference type="RefSeq" id="WP_090619578.1">
    <property type="nucleotide sequence ID" value="NZ_FOFD01000004.1"/>
</dbReference>
<keyword evidence="3" id="KW-1185">Reference proteome</keyword>
<dbReference type="OrthoDB" id="205278at2157"/>
<dbReference type="Proteomes" id="UP000199114">
    <property type="component" value="Unassembled WGS sequence"/>
</dbReference>
<evidence type="ECO:0000313" key="3">
    <source>
        <dbReference type="Proteomes" id="UP000199114"/>
    </source>
</evidence>
<feature type="transmembrane region" description="Helical" evidence="1">
    <location>
        <begin position="40"/>
        <end position="58"/>
    </location>
</feature>
<dbReference type="AlphaFoldDB" id="A0A1H9MQR1"/>
<feature type="transmembrane region" description="Helical" evidence="1">
    <location>
        <begin position="93"/>
        <end position="117"/>
    </location>
</feature>